<keyword evidence="5" id="KW-1185">Reference proteome</keyword>
<dbReference type="InterPro" id="IPR003362">
    <property type="entry name" value="Bact_transf"/>
</dbReference>
<dbReference type="EMBL" id="BMLQ01000005">
    <property type="protein sequence ID" value="GGO46356.1"/>
    <property type="molecule type" value="Genomic_DNA"/>
</dbReference>
<protein>
    <submittedName>
        <fullName evidence="4">Glycosyl transferase</fullName>
    </submittedName>
</protein>
<dbReference type="Pfam" id="PF02397">
    <property type="entry name" value="Bac_transf"/>
    <property type="match status" value="1"/>
</dbReference>
<evidence type="ECO:0000313" key="5">
    <source>
        <dbReference type="Proteomes" id="UP000642509"/>
    </source>
</evidence>
<keyword evidence="2" id="KW-0732">Signal</keyword>
<comment type="similarity">
    <text evidence="1">Belongs to the bacterial sugar transferase family.</text>
</comment>
<evidence type="ECO:0000256" key="2">
    <source>
        <dbReference type="SAM" id="SignalP"/>
    </source>
</evidence>
<evidence type="ECO:0000259" key="3">
    <source>
        <dbReference type="Pfam" id="PF02397"/>
    </source>
</evidence>
<keyword evidence="4" id="KW-0808">Transferase</keyword>
<feature type="signal peptide" evidence="2">
    <location>
        <begin position="1"/>
        <end position="23"/>
    </location>
</feature>
<gene>
    <name evidence="4" type="primary">wlbG</name>
    <name evidence="4" type="ORF">GCM10010977_21130</name>
</gene>
<dbReference type="Proteomes" id="UP000642509">
    <property type="component" value="Unassembled WGS sequence"/>
</dbReference>
<feature type="domain" description="Bacterial sugar transferase" evidence="3">
    <location>
        <begin position="3"/>
        <end position="194"/>
    </location>
</feature>
<dbReference type="GO" id="GO:0016740">
    <property type="term" value="F:transferase activity"/>
    <property type="evidence" value="ECO:0007669"/>
    <property type="project" value="UniProtKB-KW"/>
</dbReference>
<dbReference type="PANTHER" id="PTHR30576">
    <property type="entry name" value="COLANIC BIOSYNTHESIS UDP-GLUCOSE LIPID CARRIER TRANSFERASE"/>
    <property type="match status" value="1"/>
</dbReference>
<name>A0ABQ2M398_9MICC</name>
<proteinExistence type="inferred from homology"/>
<feature type="chain" id="PRO_5047242596" evidence="2">
    <location>
        <begin position="24"/>
        <end position="196"/>
    </location>
</feature>
<dbReference type="RefSeq" id="WP_188806107.1">
    <property type="nucleotide sequence ID" value="NZ_BAAAOU010000011.1"/>
</dbReference>
<reference evidence="5" key="1">
    <citation type="journal article" date="2019" name="Int. J. Syst. Evol. Microbiol.">
        <title>The Global Catalogue of Microorganisms (GCM) 10K type strain sequencing project: providing services to taxonomists for standard genome sequencing and annotation.</title>
        <authorList>
            <consortium name="The Broad Institute Genomics Platform"/>
            <consortium name="The Broad Institute Genome Sequencing Center for Infectious Disease"/>
            <person name="Wu L."/>
            <person name="Ma J."/>
        </authorList>
    </citation>
    <scope>NUCLEOTIDE SEQUENCE [LARGE SCALE GENOMIC DNA]</scope>
    <source>
        <strain evidence="5">CGMCC 1.7064</strain>
    </source>
</reference>
<organism evidence="4 5">
    <name type="scientific">Citricoccus zhacaiensis</name>
    <dbReference type="NCBI Taxonomy" id="489142"/>
    <lineage>
        <taxon>Bacteria</taxon>
        <taxon>Bacillati</taxon>
        <taxon>Actinomycetota</taxon>
        <taxon>Actinomycetes</taxon>
        <taxon>Micrococcales</taxon>
        <taxon>Micrococcaceae</taxon>
        <taxon>Citricoccus</taxon>
    </lineage>
</organism>
<accession>A0ABQ2M398</accession>
<dbReference type="PANTHER" id="PTHR30576:SF20">
    <property type="entry name" value="QUINOVOSAMINEPHOSPHOTRANSFERAE-RELATED"/>
    <property type="match status" value="1"/>
</dbReference>
<sequence>MIKRVLDTVVSAAALVVTSPALAVVAVTIKATSPGPVLFTQERVGQYGRTFKIHKFRTMRPDHGGLAVSGTGDPRVTRIGAILRKTKLDEIPQFYDVLRGDMSLVGPRPEVPEYVAQWPTEMRAIILSVRPGITDPASIEFRNEGDELALARDPESHYVDSILPRKAAAYVDYVKHRSLVGDLKILGNTAKVVLFR</sequence>
<evidence type="ECO:0000256" key="1">
    <source>
        <dbReference type="ARBA" id="ARBA00006464"/>
    </source>
</evidence>
<comment type="caution">
    <text evidence="4">The sequence shown here is derived from an EMBL/GenBank/DDBJ whole genome shotgun (WGS) entry which is preliminary data.</text>
</comment>
<evidence type="ECO:0000313" key="4">
    <source>
        <dbReference type="EMBL" id="GGO46356.1"/>
    </source>
</evidence>